<accession>A0A0N0E4L1</accession>
<keyword evidence="4" id="KW-1185">Reference proteome</keyword>
<dbReference type="InterPro" id="IPR041227">
    <property type="entry name" value="FluMu_N"/>
</dbReference>
<feature type="compositionally biased region" description="Basic and acidic residues" evidence="1">
    <location>
        <begin position="194"/>
        <end position="204"/>
    </location>
</feature>
<dbReference type="SUPFAM" id="SSF160059">
    <property type="entry name" value="PriA/YqbF domain"/>
    <property type="match status" value="1"/>
</dbReference>
<proteinExistence type="predicted"/>
<dbReference type="Pfam" id="PF17891">
    <property type="entry name" value="FluMu_N"/>
    <property type="match status" value="1"/>
</dbReference>
<dbReference type="Proteomes" id="UP000037931">
    <property type="component" value="Unassembled WGS sequence"/>
</dbReference>
<evidence type="ECO:0000313" key="4">
    <source>
        <dbReference type="Proteomes" id="UP000037931"/>
    </source>
</evidence>
<name>A0A0N0E4L1_9PSED</name>
<dbReference type="EMBL" id="JSYZ01000007">
    <property type="protein sequence ID" value="KPA91392.1"/>
    <property type="molecule type" value="Genomic_DNA"/>
</dbReference>
<dbReference type="STRING" id="50340.PF66_02275"/>
<dbReference type="OrthoDB" id="3035975at2"/>
<gene>
    <name evidence="3" type="ORF">PF66_02275</name>
</gene>
<comment type="caution">
    <text evidence="3">The sequence shown here is derived from an EMBL/GenBank/DDBJ whole genome shotgun (WGS) entry which is preliminary data.</text>
</comment>
<sequence length="216" mass="22394">MGVVIKSKIDGFRRGGIAHSAEGTFYADGELTEQQLEQFRREPQLVVAEQAVPGATASQSNSSPVLMQEMGETIAELEHELEQTKAGLLTASFDLEKARAGLQSACSDLVKALDRQKAAPALIVEAAKLLAPADPAQEGVICILPDSLAGLVTEHLKALEAQDDEHKSTLDSSGGAEPSSSTPPVPAMAPASGDHSDAVTEKAAGKRGAASKKGAE</sequence>
<evidence type="ECO:0000259" key="2">
    <source>
        <dbReference type="Pfam" id="PF17891"/>
    </source>
</evidence>
<evidence type="ECO:0000313" key="3">
    <source>
        <dbReference type="EMBL" id="KPA91392.1"/>
    </source>
</evidence>
<feature type="region of interest" description="Disordered" evidence="1">
    <location>
        <begin position="163"/>
        <end position="216"/>
    </location>
</feature>
<dbReference type="AlphaFoldDB" id="A0A0N0E4L1"/>
<dbReference type="RefSeq" id="WP_054062716.1">
    <property type="nucleotide sequence ID" value="NZ_JSYZ01000007.1"/>
</dbReference>
<dbReference type="PATRIC" id="fig|50340.43.peg.5646"/>
<evidence type="ECO:0000256" key="1">
    <source>
        <dbReference type="SAM" id="MobiDB-lite"/>
    </source>
</evidence>
<protein>
    <recommendedName>
        <fullName evidence="2">Mu-like prophage FluMu N-terminal domain-containing protein</fullName>
    </recommendedName>
</protein>
<feature type="compositionally biased region" description="Low complexity" evidence="1">
    <location>
        <begin position="206"/>
        <end position="216"/>
    </location>
</feature>
<dbReference type="Gene3D" id="3.40.5.80">
    <property type="match status" value="1"/>
</dbReference>
<reference evidence="3 4" key="1">
    <citation type="journal article" date="2015" name="PLoS ONE">
        <title>Rice-Infecting Pseudomonas Genomes Are Highly Accessorized and Harbor Multiple Putative Virulence Mechanisms to Cause Sheath Brown Rot.</title>
        <authorList>
            <person name="Quibod I.L."/>
            <person name="Grande G."/>
            <person name="Oreiro E.G."/>
            <person name="Borja F.N."/>
            <person name="Dossa G.S."/>
            <person name="Mauleon R."/>
            <person name="Cruz C.V."/>
            <person name="Oliva R."/>
        </authorList>
    </citation>
    <scope>NUCLEOTIDE SEQUENCE [LARGE SCALE GENOMIC DNA]</scope>
    <source>
        <strain evidence="3 4">IRRI 6609</strain>
    </source>
</reference>
<feature type="domain" description="Mu-like prophage FluMu N-terminal" evidence="2">
    <location>
        <begin position="3"/>
        <end position="50"/>
    </location>
</feature>
<organism evidence="3 4">
    <name type="scientific">Pseudomonas asplenii</name>
    <dbReference type="NCBI Taxonomy" id="53407"/>
    <lineage>
        <taxon>Bacteria</taxon>
        <taxon>Pseudomonadati</taxon>
        <taxon>Pseudomonadota</taxon>
        <taxon>Gammaproteobacteria</taxon>
        <taxon>Pseudomonadales</taxon>
        <taxon>Pseudomonadaceae</taxon>
        <taxon>Pseudomonas</taxon>
    </lineage>
</organism>